<feature type="region of interest" description="Disordered" evidence="2">
    <location>
        <begin position="115"/>
        <end position="160"/>
    </location>
</feature>
<gene>
    <name evidence="3" type="ORF">J4P68_08340</name>
</gene>
<comment type="caution">
    <text evidence="3">The sequence shown here is derived from an EMBL/GenBank/DDBJ whole genome shotgun (WGS) entry which is preliminary data.</text>
</comment>
<name>A0ABS3MD84_9BRAD</name>
<proteinExistence type="predicted"/>
<dbReference type="RefSeq" id="WP_207831781.1">
    <property type="nucleotide sequence ID" value="NZ_CP088282.1"/>
</dbReference>
<feature type="coiled-coil region" evidence="1">
    <location>
        <begin position="4"/>
        <end position="38"/>
    </location>
</feature>
<evidence type="ECO:0008006" key="5">
    <source>
        <dbReference type="Google" id="ProtNLM"/>
    </source>
</evidence>
<dbReference type="EMBL" id="JAGEPA010000001">
    <property type="protein sequence ID" value="MBO1429440.1"/>
    <property type="molecule type" value="Genomic_DNA"/>
</dbReference>
<protein>
    <recommendedName>
        <fullName evidence="5">HTH HARE-type domain-containing protein</fullName>
    </recommendedName>
</protein>
<evidence type="ECO:0000313" key="4">
    <source>
        <dbReference type="Proteomes" id="UP000692816"/>
    </source>
</evidence>
<evidence type="ECO:0000256" key="1">
    <source>
        <dbReference type="SAM" id="Coils"/>
    </source>
</evidence>
<keyword evidence="1" id="KW-0175">Coiled coil</keyword>
<evidence type="ECO:0000313" key="3">
    <source>
        <dbReference type="EMBL" id="MBO1429440.1"/>
    </source>
</evidence>
<dbReference type="Proteomes" id="UP000692816">
    <property type="component" value="Unassembled WGS sequence"/>
</dbReference>
<keyword evidence="4" id="KW-1185">Reference proteome</keyword>
<sequence length="160" mass="17695">MDERKAIHEKLKKKEQEIQLLEEKLRAARIYVQALQDVLKMLHPDSPPETGESVMKSGSAVAKAREIILQRGKPVHINDLIEAMGKEVTRESRASLTSSIAAYVRRGDVFTRPAPNTFGLAELGHSTPGEQPTHQPPQGFGKISPVPPPPKSDMDDDIPF</sequence>
<accession>A0ABS3MD84</accession>
<reference evidence="3" key="1">
    <citation type="journal article" date="2021" name="Int. J. Syst. Evol. Microbiol.">
        <title>Bradyrhizobium septentrionale sp. nov. (sv. septentrionale) and Bradyrhizobium quebecense sp. nov. (sv. septentrionale) associated with legumes native to Canada possess rearranged symbiosis genes and numerous insertion sequences.</title>
        <authorList>
            <person name="Bromfield E.S.P."/>
            <person name="Cloutier S."/>
        </authorList>
    </citation>
    <scope>NUCLEOTIDE SEQUENCE</scope>
    <source>
        <strain evidence="3">12S5</strain>
    </source>
</reference>
<organism evidence="3 4">
    <name type="scientific">Bradyrhizobium quebecense</name>
    <dbReference type="NCBI Taxonomy" id="2748629"/>
    <lineage>
        <taxon>Bacteria</taxon>
        <taxon>Pseudomonadati</taxon>
        <taxon>Pseudomonadota</taxon>
        <taxon>Alphaproteobacteria</taxon>
        <taxon>Hyphomicrobiales</taxon>
        <taxon>Nitrobacteraceae</taxon>
        <taxon>Bradyrhizobium</taxon>
    </lineage>
</organism>
<evidence type="ECO:0000256" key="2">
    <source>
        <dbReference type="SAM" id="MobiDB-lite"/>
    </source>
</evidence>